<keyword evidence="1" id="KW-1133">Transmembrane helix</keyword>
<evidence type="ECO:0000256" key="1">
    <source>
        <dbReference type="SAM" id="Phobius"/>
    </source>
</evidence>
<dbReference type="AlphaFoldDB" id="A0AAV7KBR8"/>
<keyword evidence="1" id="KW-0472">Membrane</keyword>
<feature type="transmembrane region" description="Helical" evidence="1">
    <location>
        <begin position="126"/>
        <end position="145"/>
    </location>
</feature>
<reference evidence="2 3" key="1">
    <citation type="journal article" date="2023" name="BMC Biol.">
        <title>The compact genome of the sponge Oopsacas minuta (Hexactinellida) is lacking key metazoan core genes.</title>
        <authorList>
            <person name="Santini S."/>
            <person name="Schenkelaars Q."/>
            <person name="Jourda C."/>
            <person name="Duchesne M."/>
            <person name="Belahbib H."/>
            <person name="Rocher C."/>
            <person name="Selva M."/>
            <person name="Riesgo A."/>
            <person name="Vervoort M."/>
            <person name="Leys S.P."/>
            <person name="Kodjabachian L."/>
            <person name="Le Bivic A."/>
            <person name="Borchiellini C."/>
            <person name="Claverie J.M."/>
            <person name="Renard E."/>
        </authorList>
    </citation>
    <scope>NUCLEOTIDE SEQUENCE [LARGE SCALE GENOMIC DNA]</scope>
    <source>
        <strain evidence="2">SPO-2</strain>
    </source>
</reference>
<organism evidence="2 3">
    <name type="scientific">Oopsacas minuta</name>
    <dbReference type="NCBI Taxonomy" id="111878"/>
    <lineage>
        <taxon>Eukaryota</taxon>
        <taxon>Metazoa</taxon>
        <taxon>Porifera</taxon>
        <taxon>Hexactinellida</taxon>
        <taxon>Hexasterophora</taxon>
        <taxon>Lyssacinosida</taxon>
        <taxon>Leucopsacidae</taxon>
        <taxon>Oopsacas</taxon>
    </lineage>
</organism>
<accession>A0AAV7KBR8</accession>
<comment type="caution">
    <text evidence="2">The sequence shown here is derived from an EMBL/GenBank/DDBJ whole genome shotgun (WGS) entry which is preliminary data.</text>
</comment>
<gene>
    <name evidence="2" type="ORF">LOD99_15316</name>
</gene>
<dbReference type="EMBL" id="JAKMXF010000088">
    <property type="protein sequence ID" value="KAI6658516.1"/>
    <property type="molecule type" value="Genomic_DNA"/>
</dbReference>
<evidence type="ECO:0000313" key="3">
    <source>
        <dbReference type="Proteomes" id="UP001165289"/>
    </source>
</evidence>
<protein>
    <recommendedName>
        <fullName evidence="4">Post-GPI attachment to proteins factor 3</fullName>
    </recommendedName>
</protein>
<dbReference type="Proteomes" id="UP001165289">
    <property type="component" value="Unassembled WGS sequence"/>
</dbReference>
<proteinExistence type="predicted"/>
<keyword evidence="1" id="KW-0812">Transmembrane</keyword>
<evidence type="ECO:0000313" key="2">
    <source>
        <dbReference type="EMBL" id="KAI6658516.1"/>
    </source>
</evidence>
<evidence type="ECO:0008006" key="4">
    <source>
        <dbReference type="Google" id="ProtNLM"/>
    </source>
</evidence>
<feature type="transmembrane region" description="Helical" evidence="1">
    <location>
        <begin position="32"/>
        <end position="57"/>
    </location>
</feature>
<feature type="transmembrane region" description="Helical" evidence="1">
    <location>
        <begin position="98"/>
        <end position="114"/>
    </location>
</feature>
<sequence>MIEQTIEPWLHVFSIWYAISTAYTLRKLVYGGVLVAVLGTWGFLSDIWTHLSVYIYWDPAGTEIPLPKVIFLAPFAFAFLHLYYQLCANTYATNLTKILLALFFIVGNVTFTPADDSLKDIYWHYNHSVLHVISAVTVGVVAQHLDELRMIKEKIN</sequence>
<keyword evidence="3" id="KW-1185">Reference proteome</keyword>
<name>A0AAV7KBR8_9METZ</name>
<feature type="transmembrane region" description="Helical" evidence="1">
    <location>
        <begin position="69"/>
        <end position="86"/>
    </location>
</feature>